<gene>
    <name evidence="1" type="ORF">GCM10011386_03680</name>
</gene>
<proteinExistence type="predicted"/>
<dbReference type="EMBL" id="BMIK01000001">
    <property type="protein sequence ID" value="GGC15152.1"/>
    <property type="molecule type" value="Genomic_DNA"/>
</dbReference>
<dbReference type="SUPFAM" id="SSF75005">
    <property type="entry name" value="Arabinanase/levansucrase/invertase"/>
    <property type="match status" value="1"/>
</dbReference>
<dbReference type="InterPro" id="IPR023296">
    <property type="entry name" value="Glyco_hydro_beta-prop_sf"/>
</dbReference>
<keyword evidence="2" id="KW-1185">Reference proteome</keyword>
<evidence type="ECO:0000313" key="2">
    <source>
        <dbReference type="Proteomes" id="UP000597338"/>
    </source>
</evidence>
<organism evidence="1 2">
    <name type="scientific">Parapedobacter defluvii</name>
    <dbReference type="NCBI Taxonomy" id="2045106"/>
    <lineage>
        <taxon>Bacteria</taxon>
        <taxon>Pseudomonadati</taxon>
        <taxon>Bacteroidota</taxon>
        <taxon>Sphingobacteriia</taxon>
        <taxon>Sphingobacteriales</taxon>
        <taxon>Sphingobacteriaceae</taxon>
        <taxon>Parapedobacter</taxon>
    </lineage>
</organism>
<comment type="caution">
    <text evidence="1">The sequence shown here is derived from an EMBL/GenBank/DDBJ whole genome shotgun (WGS) entry which is preliminary data.</text>
</comment>
<sequence length="366" mass="41324">MKRRTQPMIIFFISTLFYVACSKDASLIEKQIDAPKAFGVWNDFSLSEPIIVDQSGVDMQGYWPDGKISAVKEEGSEKFVLYWAENYSFRTEGNTPFPEDQIDQLRPQNRVFGVGFNQISDFTDAGSWFIGVHRLIDGRLAGFFHAESRWGSLTAFKSIGIAYSSDNGRTWTKGEKILNVNYTKPREARWSGLGDGCVVYNEDRQQFICYYSANIEGEDYKICMAASDDPYGSPDTWKKWDGRNFTIDGYDSETGIGGVDHKLAGLTSQAGANPSVMWNDFLKRWVMVYAGWNGVLYMSSSVDGITWEQPLAISKNAEETAGYPNLISEYGDLEGSKVVRLYYARNQNAAGVRQFAYRTITYNEID</sequence>
<accession>A0ABQ1L1Z4</accession>
<dbReference type="Proteomes" id="UP000597338">
    <property type="component" value="Unassembled WGS sequence"/>
</dbReference>
<dbReference type="Gene3D" id="2.115.10.20">
    <property type="entry name" value="Glycosyl hydrolase domain, family 43"/>
    <property type="match status" value="1"/>
</dbReference>
<dbReference type="CDD" id="cd15482">
    <property type="entry name" value="Sialidase_non-viral"/>
    <property type="match status" value="1"/>
</dbReference>
<name>A0ABQ1L1Z4_9SPHI</name>
<evidence type="ECO:0000313" key="1">
    <source>
        <dbReference type="EMBL" id="GGC15152.1"/>
    </source>
</evidence>
<evidence type="ECO:0008006" key="3">
    <source>
        <dbReference type="Google" id="ProtNLM"/>
    </source>
</evidence>
<reference evidence="2" key="1">
    <citation type="journal article" date="2019" name="Int. J. Syst. Evol. Microbiol.">
        <title>The Global Catalogue of Microorganisms (GCM) 10K type strain sequencing project: providing services to taxonomists for standard genome sequencing and annotation.</title>
        <authorList>
            <consortium name="The Broad Institute Genomics Platform"/>
            <consortium name="The Broad Institute Genome Sequencing Center for Infectious Disease"/>
            <person name="Wu L."/>
            <person name="Ma J."/>
        </authorList>
    </citation>
    <scope>NUCLEOTIDE SEQUENCE [LARGE SCALE GENOMIC DNA]</scope>
    <source>
        <strain evidence="2">CGMCC 1.15342</strain>
    </source>
</reference>
<protein>
    <recommendedName>
        <fullName evidence="3">DUF4185 domain-containing protein</fullName>
    </recommendedName>
</protein>